<comment type="subcellular location">
    <subcellularLocation>
        <location evidence="1">Cell membrane</location>
        <topology evidence="1">Multi-pass membrane protein</topology>
    </subcellularLocation>
</comment>
<evidence type="ECO:0000256" key="6">
    <source>
        <dbReference type="ARBA" id="ARBA00023136"/>
    </source>
</evidence>
<evidence type="ECO:0000313" key="8">
    <source>
        <dbReference type="EMBL" id="QXX79385.1"/>
    </source>
</evidence>
<evidence type="ECO:0000256" key="2">
    <source>
        <dbReference type="ARBA" id="ARBA00006228"/>
    </source>
</evidence>
<reference evidence="8 9" key="1">
    <citation type="submission" date="2020-02" db="EMBL/GenBank/DDBJ databases">
        <title>Partial ammonium oxidation to N2 by heterotrophic bacteria.</title>
        <authorList>
            <person name="Wu M."/>
        </authorList>
    </citation>
    <scope>NUCLEOTIDE SEQUENCE [LARGE SCALE GENOMIC DNA]</scope>
    <source>
        <strain evidence="8 9">HO-1</strain>
    </source>
</reference>
<keyword evidence="5 7" id="KW-1133">Transmembrane helix</keyword>
<protein>
    <submittedName>
        <fullName evidence="8">Na+/H+ antiporter subunit E</fullName>
    </submittedName>
</protein>
<evidence type="ECO:0000256" key="1">
    <source>
        <dbReference type="ARBA" id="ARBA00004651"/>
    </source>
</evidence>
<dbReference type="EMBL" id="CP049362">
    <property type="protein sequence ID" value="QXX79385.1"/>
    <property type="molecule type" value="Genomic_DNA"/>
</dbReference>
<proteinExistence type="inferred from homology"/>
<feature type="transmembrane region" description="Helical" evidence="7">
    <location>
        <begin position="30"/>
        <end position="48"/>
    </location>
</feature>
<dbReference type="NCBIfam" id="NF006520">
    <property type="entry name" value="PRK08965.1-4"/>
    <property type="match status" value="1"/>
</dbReference>
<gene>
    <name evidence="8" type="ORF">FE795_10375</name>
</gene>
<accession>A0ABX8SVL1</accession>
<evidence type="ECO:0000313" key="9">
    <source>
        <dbReference type="Proteomes" id="UP000826050"/>
    </source>
</evidence>
<keyword evidence="9" id="KW-1185">Reference proteome</keyword>
<dbReference type="PANTHER" id="PTHR34584:SF1">
    <property type="entry name" value="NA(+)_H(+) ANTIPORTER SUBUNIT E1"/>
    <property type="match status" value="1"/>
</dbReference>
<evidence type="ECO:0000256" key="7">
    <source>
        <dbReference type="SAM" id="Phobius"/>
    </source>
</evidence>
<comment type="similarity">
    <text evidence="2">Belongs to the CPA3 antiporters (TC 2.A.63) subunit E family.</text>
</comment>
<sequence>MMRRYTKHLFLPLLLLGLWLLLNDSLSPGYLVLGLFLATALSLAAIPFRPVKASIRHPFLALKLIGQVAWDIVLSNIAVGKLVLKGSKAPRPGFLAIPLRLTDPHALAALACIITYTPGTVWSGFDEKTRILTLHILDLQDEQVWLDTIQKRYETPLLEIFQ</sequence>
<evidence type="ECO:0000256" key="4">
    <source>
        <dbReference type="ARBA" id="ARBA00022692"/>
    </source>
</evidence>
<dbReference type="InterPro" id="IPR002758">
    <property type="entry name" value="Cation_antiport_E"/>
</dbReference>
<dbReference type="Proteomes" id="UP000826050">
    <property type="component" value="Chromosome"/>
</dbReference>
<keyword evidence="3" id="KW-1003">Cell membrane</keyword>
<dbReference type="Pfam" id="PF01899">
    <property type="entry name" value="MNHE"/>
    <property type="match status" value="1"/>
</dbReference>
<name>A0ABX8SVL1_9BURK</name>
<organism evidence="8 9">
    <name type="scientific">Alcaligenes ammonioxydans</name>
    <dbReference type="NCBI Taxonomy" id="2582914"/>
    <lineage>
        <taxon>Bacteria</taxon>
        <taxon>Pseudomonadati</taxon>
        <taxon>Pseudomonadota</taxon>
        <taxon>Betaproteobacteria</taxon>
        <taxon>Burkholderiales</taxon>
        <taxon>Alcaligenaceae</taxon>
        <taxon>Alcaligenes</taxon>
    </lineage>
</organism>
<dbReference type="PIRSF" id="PIRSF019239">
    <property type="entry name" value="MrpE"/>
    <property type="match status" value="1"/>
</dbReference>
<keyword evidence="6 7" id="KW-0472">Membrane</keyword>
<keyword evidence="4 7" id="KW-0812">Transmembrane</keyword>
<dbReference type="PANTHER" id="PTHR34584">
    <property type="entry name" value="NA(+)/H(+) ANTIPORTER SUBUNIT E1"/>
    <property type="match status" value="1"/>
</dbReference>
<evidence type="ECO:0000256" key="3">
    <source>
        <dbReference type="ARBA" id="ARBA00022475"/>
    </source>
</evidence>
<evidence type="ECO:0000256" key="5">
    <source>
        <dbReference type="ARBA" id="ARBA00022989"/>
    </source>
</evidence>